<feature type="region of interest" description="Disordered" evidence="1">
    <location>
        <begin position="26"/>
        <end position="94"/>
    </location>
</feature>
<reference evidence="2 3" key="1">
    <citation type="journal article" date="2015" name="Sci. Rep.">
        <title>The power of single molecule real-time sequencing technology in the de novo assembly of a eukaryotic genome.</title>
        <authorList>
            <person name="Sakai H."/>
            <person name="Naito K."/>
            <person name="Ogiso-Tanaka E."/>
            <person name="Takahashi Y."/>
            <person name="Iseki K."/>
            <person name="Muto C."/>
            <person name="Satou K."/>
            <person name="Teruya K."/>
            <person name="Shiroma A."/>
            <person name="Shimoji M."/>
            <person name="Hirano T."/>
            <person name="Itoh T."/>
            <person name="Kaga A."/>
            <person name="Tomooka N."/>
        </authorList>
    </citation>
    <scope>NUCLEOTIDE SEQUENCE [LARGE SCALE GENOMIC DNA]</scope>
    <source>
        <strain evidence="3">cv. Shumari</strain>
    </source>
</reference>
<feature type="compositionally biased region" description="Polar residues" evidence="1">
    <location>
        <begin position="45"/>
        <end position="55"/>
    </location>
</feature>
<gene>
    <name evidence="2" type="primary">Vigan.11G163700</name>
    <name evidence="2" type="ORF">VIGAN_11163700</name>
</gene>
<evidence type="ECO:0000313" key="2">
    <source>
        <dbReference type="EMBL" id="BAU02177.1"/>
    </source>
</evidence>
<dbReference type="EMBL" id="AP015044">
    <property type="protein sequence ID" value="BAU02177.1"/>
    <property type="molecule type" value="Genomic_DNA"/>
</dbReference>
<feature type="compositionally biased region" description="Acidic residues" evidence="1">
    <location>
        <begin position="80"/>
        <end position="94"/>
    </location>
</feature>
<organism evidence="2 3">
    <name type="scientific">Vigna angularis var. angularis</name>
    <dbReference type="NCBI Taxonomy" id="157739"/>
    <lineage>
        <taxon>Eukaryota</taxon>
        <taxon>Viridiplantae</taxon>
        <taxon>Streptophyta</taxon>
        <taxon>Embryophyta</taxon>
        <taxon>Tracheophyta</taxon>
        <taxon>Spermatophyta</taxon>
        <taxon>Magnoliopsida</taxon>
        <taxon>eudicotyledons</taxon>
        <taxon>Gunneridae</taxon>
        <taxon>Pentapetalae</taxon>
        <taxon>rosids</taxon>
        <taxon>fabids</taxon>
        <taxon>Fabales</taxon>
        <taxon>Fabaceae</taxon>
        <taxon>Papilionoideae</taxon>
        <taxon>50 kb inversion clade</taxon>
        <taxon>NPAAA clade</taxon>
        <taxon>indigoferoid/millettioid clade</taxon>
        <taxon>Phaseoleae</taxon>
        <taxon>Vigna</taxon>
    </lineage>
</organism>
<proteinExistence type="predicted"/>
<dbReference type="Proteomes" id="UP000291084">
    <property type="component" value="Chromosome 11"/>
</dbReference>
<feature type="compositionally biased region" description="Basic and acidic residues" evidence="1">
    <location>
        <begin position="30"/>
        <end position="41"/>
    </location>
</feature>
<accession>A0A0S3TB56</accession>
<name>A0A0S3TB56_PHAAN</name>
<evidence type="ECO:0000256" key="1">
    <source>
        <dbReference type="SAM" id="MobiDB-lite"/>
    </source>
</evidence>
<keyword evidence="3" id="KW-1185">Reference proteome</keyword>
<protein>
    <submittedName>
        <fullName evidence="2">Uncharacterized protein</fullName>
    </submittedName>
</protein>
<evidence type="ECO:0000313" key="3">
    <source>
        <dbReference type="Proteomes" id="UP000291084"/>
    </source>
</evidence>
<dbReference type="AlphaFoldDB" id="A0A0S3TB56"/>
<sequence length="94" mass="10715">MVSDLHAFPHPPFTPKLTILIHTQQPVQPLEERREAMDGWKGESTLMTAHNTHTSRSSREDLHGPAEMEVRRVDSLSWNGEEDVSESSLEEQKP</sequence>
<feature type="compositionally biased region" description="Basic and acidic residues" evidence="1">
    <location>
        <begin position="57"/>
        <end position="74"/>
    </location>
</feature>